<dbReference type="PRINTS" id="PR01590">
    <property type="entry name" value="HTHFIS"/>
</dbReference>
<keyword evidence="6" id="KW-1185">Reference proteome</keyword>
<evidence type="ECO:0000313" key="5">
    <source>
        <dbReference type="EMBL" id="UOO90441.1"/>
    </source>
</evidence>
<comment type="similarity">
    <text evidence="1">Belongs to the transcriptional regulatory Fis family.</text>
</comment>
<dbReference type="PANTHER" id="PTHR47918">
    <property type="entry name" value="DNA-BINDING PROTEIN FIS"/>
    <property type="match status" value="1"/>
</dbReference>
<evidence type="ECO:0000256" key="1">
    <source>
        <dbReference type="ARBA" id="ARBA00008559"/>
    </source>
</evidence>
<dbReference type="PANTHER" id="PTHR47918:SF1">
    <property type="entry name" value="DNA-BINDING PROTEIN FIS"/>
    <property type="match status" value="1"/>
</dbReference>
<dbReference type="InterPro" id="IPR009057">
    <property type="entry name" value="Homeodomain-like_sf"/>
</dbReference>
<dbReference type="Proteomes" id="UP000832011">
    <property type="component" value="Chromosome"/>
</dbReference>
<keyword evidence="2" id="KW-0238">DNA-binding</keyword>
<dbReference type="PIRSF" id="PIRSF002097">
    <property type="entry name" value="DNA-binding_Fis"/>
    <property type="match status" value="1"/>
</dbReference>
<proteinExistence type="inferred from homology"/>
<evidence type="ECO:0000256" key="3">
    <source>
        <dbReference type="ARBA" id="ARBA00029540"/>
    </source>
</evidence>
<evidence type="ECO:0000259" key="4">
    <source>
        <dbReference type="Pfam" id="PF02954"/>
    </source>
</evidence>
<dbReference type="Pfam" id="PF02954">
    <property type="entry name" value="HTH_8"/>
    <property type="match status" value="1"/>
</dbReference>
<dbReference type="RefSeq" id="WP_058355681.1">
    <property type="nucleotide sequence ID" value="NZ_CABKVG010000008.1"/>
</dbReference>
<feature type="domain" description="DNA binding HTH" evidence="4">
    <location>
        <begin position="38"/>
        <end position="74"/>
    </location>
</feature>
<protein>
    <recommendedName>
        <fullName evidence="3">Putative Fis-like DNA-binding protein</fullName>
    </recommendedName>
</protein>
<name>A0ABY4E4X9_9NEIS</name>
<dbReference type="SUPFAM" id="SSF46689">
    <property type="entry name" value="Homeodomain-like"/>
    <property type="match status" value="1"/>
</dbReference>
<dbReference type="InterPro" id="IPR005412">
    <property type="entry name" value="Fis_DNA-bd"/>
</dbReference>
<reference evidence="5 6" key="1">
    <citation type="journal article" date="2022" name="Res Sq">
        <title>Evolution of multicellular longitudinally dividing oral cavity symbionts (Neisseriaceae).</title>
        <authorList>
            <person name="Nyongesa S."/>
            <person name="Weber P."/>
            <person name="Bernet E."/>
            <person name="Pullido F."/>
            <person name="Nieckarz M."/>
            <person name="Delaby M."/>
            <person name="Nieves C."/>
            <person name="Viehboeck T."/>
            <person name="Krause N."/>
            <person name="Rivera-Millot A."/>
            <person name="Nakamura A."/>
            <person name="Vischer N."/>
            <person name="VanNieuwenhze M."/>
            <person name="Brun Y."/>
            <person name="Cava F."/>
            <person name="Bulgheresi S."/>
            <person name="Veyrier F."/>
        </authorList>
    </citation>
    <scope>NUCLEOTIDE SEQUENCE [LARGE SCALE GENOMIC DNA]</scope>
    <source>
        <strain evidence="5 6">SN4</strain>
    </source>
</reference>
<evidence type="ECO:0000256" key="2">
    <source>
        <dbReference type="ARBA" id="ARBA00023125"/>
    </source>
</evidence>
<evidence type="ECO:0000313" key="6">
    <source>
        <dbReference type="Proteomes" id="UP000832011"/>
    </source>
</evidence>
<dbReference type="InterPro" id="IPR002197">
    <property type="entry name" value="HTH_Fis"/>
</dbReference>
<organism evidence="5 6">
    <name type="scientific">Vitreoscilla massiliensis</name>
    <dbReference type="NCBI Taxonomy" id="1689272"/>
    <lineage>
        <taxon>Bacteria</taxon>
        <taxon>Pseudomonadati</taxon>
        <taxon>Pseudomonadota</taxon>
        <taxon>Betaproteobacteria</taxon>
        <taxon>Neisseriales</taxon>
        <taxon>Neisseriaceae</taxon>
        <taxon>Vitreoscilla</taxon>
    </lineage>
</organism>
<dbReference type="Gene3D" id="1.10.10.60">
    <property type="entry name" value="Homeodomain-like"/>
    <property type="match status" value="1"/>
</dbReference>
<dbReference type="InterPro" id="IPR050207">
    <property type="entry name" value="Trans_regulatory_Fis"/>
</dbReference>
<dbReference type="EMBL" id="CP091511">
    <property type="protein sequence ID" value="UOO90441.1"/>
    <property type="molecule type" value="Genomic_DNA"/>
</dbReference>
<sequence length="79" mass="8777">MNERIDVIEQCIHASLDEYFDTLGGEAACGVYDMVILKVEKPLLIRVLAYCDGNQTKAAAVLGVNRNTLRKKMQVHGLI</sequence>
<gene>
    <name evidence="5" type="ORF">LVJ82_05540</name>
</gene>
<accession>A0ABY4E4X9</accession>